<dbReference type="SMART" id="SM00355">
    <property type="entry name" value="ZnF_C2H2"/>
    <property type="match status" value="3"/>
</dbReference>
<evidence type="ECO:0000256" key="6">
    <source>
        <dbReference type="ARBA" id="ARBA00022833"/>
    </source>
</evidence>
<evidence type="ECO:0000256" key="8">
    <source>
        <dbReference type="ARBA" id="ARBA00023242"/>
    </source>
</evidence>
<keyword evidence="3" id="KW-0479">Metal-binding</keyword>
<dbReference type="AlphaFoldDB" id="A0A8D8Q4F9"/>
<dbReference type="PANTHER" id="PTHR24392:SF31">
    <property type="entry name" value="C2H2-TYPE DOMAIN-CONTAINING PROTEIN"/>
    <property type="match status" value="1"/>
</dbReference>
<dbReference type="FunFam" id="3.30.160.60:FF:000100">
    <property type="entry name" value="Zinc finger 45-like"/>
    <property type="match status" value="1"/>
</dbReference>
<keyword evidence="8" id="KW-0539">Nucleus</keyword>
<dbReference type="InterPro" id="IPR013087">
    <property type="entry name" value="Znf_C2H2_type"/>
</dbReference>
<name>A0A8D8Q4F9_9HEMI</name>
<keyword evidence="6" id="KW-0862">Zinc</keyword>
<feature type="domain" description="C2H2-type" evidence="10">
    <location>
        <begin position="66"/>
        <end position="93"/>
    </location>
</feature>
<dbReference type="SUPFAM" id="SSF57667">
    <property type="entry name" value="beta-beta-alpha zinc fingers"/>
    <property type="match status" value="2"/>
</dbReference>
<dbReference type="FunFam" id="3.30.160.60:FF:000614">
    <property type="entry name" value="Zinc finger protein 142"/>
    <property type="match status" value="1"/>
</dbReference>
<dbReference type="PANTHER" id="PTHR24392">
    <property type="entry name" value="ZINC FINGER PROTEIN"/>
    <property type="match status" value="1"/>
</dbReference>
<evidence type="ECO:0000313" key="11">
    <source>
        <dbReference type="EMBL" id="CAG6624939.1"/>
    </source>
</evidence>
<organism evidence="11">
    <name type="scientific">Cacopsylla melanoneura</name>
    <dbReference type="NCBI Taxonomy" id="428564"/>
    <lineage>
        <taxon>Eukaryota</taxon>
        <taxon>Metazoa</taxon>
        <taxon>Ecdysozoa</taxon>
        <taxon>Arthropoda</taxon>
        <taxon>Hexapoda</taxon>
        <taxon>Insecta</taxon>
        <taxon>Pterygota</taxon>
        <taxon>Neoptera</taxon>
        <taxon>Paraneoptera</taxon>
        <taxon>Hemiptera</taxon>
        <taxon>Sternorrhyncha</taxon>
        <taxon>Psylloidea</taxon>
        <taxon>Psyllidae</taxon>
        <taxon>Psyllinae</taxon>
        <taxon>Cacopsylla</taxon>
    </lineage>
</organism>
<evidence type="ECO:0000256" key="2">
    <source>
        <dbReference type="ARBA" id="ARBA00007746"/>
    </source>
</evidence>
<dbReference type="InterPro" id="IPR036236">
    <property type="entry name" value="Znf_C2H2_sf"/>
</dbReference>
<evidence type="ECO:0000256" key="1">
    <source>
        <dbReference type="ARBA" id="ARBA00004123"/>
    </source>
</evidence>
<sequence>MHPYCLYSTPPPILSLFHCPHPTAALLLYQLSCIHCGEIFPPGQTELSLVGHGAQCSGAVKFSRGYVCFSCNYSTPHKNSLGRHVRIHTGRKPHACGSCEYSTINLYDLKRHMMRHTGLKPFSCVECGFKTNQKCNLRTHVRLRHLREPVRRPAPAVRTY</sequence>
<dbReference type="PROSITE" id="PS50157">
    <property type="entry name" value="ZINC_FINGER_C2H2_2"/>
    <property type="match status" value="3"/>
</dbReference>
<proteinExistence type="inferred from homology"/>
<dbReference type="GO" id="GO:0008270">
    <property type="term" value="F:zinc ion binding"/>
    <property type="evidence" value="ECO:0007669"/>
    <property type="project" value="UniProtKB-KW"/>
</dbReference>
<evidence type="ECO:0000256" key="5">
    <source>
        <dbReference type="ARBA" id="ARBA00022771"/>
    </source>
</evidence>
<dbReference type="GO" id="GO:0005634">
    <property type="term" value="C:nucleus"/>
    <property type="evidence" value="ECO:0007669"/>
    <property type="project" value="UniProtKB-SubCell"/>
</dbReference>
<accession>A0A8D8Q4F9</accession>
<keyword evidence="4" id="KW-0677">Repeat</keyword>
<dbReference type="GO" id="GO:0003677">
    <property type="term" value="F:DNA binding"/>
    <property type="evidence" value="ECO:0007669"/>
    <property type="project" value="UniProtKB-KW"/>
</dbReference>
<evidence type="ECO:0000256" key="3">
    <source>
        <dbReference type="ARBA" id="ARBA00022723"/>
    </source>
</evidence>
<dbReference type="EMBL" id="HBUF01058556">
    <property type="protein sequence ID" value="CAG6624939.1"/>
    <property type="molecule type" value="Transcribed_RNA"/>
</dbReference>
<evidence type="ECO:0000256" key="7">
    <source>
        <dbReference type="ARBA" id="ARBA00023125"/>
    </source>
</evidence>
<feature type="domain" description="C2H2-type" evidence="10">
    <location>
        <begin position="94"/>
        <end position="121"/>
    </location>
</feature>
<protein>
    <submittedName>
        <fullName evidence="11">Zinc finger protein 513</fullName>
    </submittedName>
</protein>
<evidence type="ECO:0000256" key="9">
    <source>
        <dbReference type="PROSITE-ProRule" id="PRU00042"/>
    </source>
</evidence>
<comment type="subcellular location">
    <subcellularLocation>
        <location evidence="1">Nucleus</location>
    </subcellularLocation>
</comment>
<feature type="domain" description="C2H2-type" evidence="10">
    <location>
        <begin position="122"/>
        <end position="150"/>
    </location>
</feature>
<comment type="similarity">
    <text evidence="2">Belongs to the hunchback C2H2-type zinc-finger protein family.</text>
</comment>
<keyword evidence="7" id="KW-0238">DNA-binding</keyword>
<keyword evidence="5 9" id="KW-0863">Zinc-finger</keyword>
<evidence type="ECO:0000256" key="4">
    <source>
        <dbReference type="ARBA" id="ARBA00022737"/>
    </source>
</evidence>
<evidence type="ECO:0000259" key="10">
    <source>
        <dbReference type="PROSITE" id="PS50157"/>
    </source>
</evidence>
<reference evidence="11" key="1">
    <citation type="submission" date="2021-05" db="EMBL/GenBank/DDBJ databases">
        <authorList>
            <person name="Alioto T."/>
            <person name="Alioto T."/>
            <person name="Gomez Garrido J."/>
        </authorList>
    </citation>
    <scope>NUCLEOTIDE SEQUENCE</scope>
</reference>
<dbReference type="Gene3D" id="3.30.160.60">
    <property type="entry name" value="Classic Zinc Finger"/>
    <property type="match status" value="3"/>
</dbReference>